<feature type="non-terminal residue" evidence="1">
    <location>
        <position position="66"/>
    </location>
</feature>
<evidence type="ECO:0000313" key="2">
    <source>
        <dbReference type="Proteomes" id="UP000789508"/>
    </source>
</evidence>
<accession>A0A9N9ID05</accession>
<evidence type="ECO:0000313" key="1">
    <source>
        <dbReference type="EMBL" id="CAG8730875.1"/>
    </source>
</evidence>
<comment type="caution">
    <text evidence="1">The sequence shown here is derived from an EMBL/GenBank/DDBJ whole genome shotgun (WGS) entry which is preliminary data.</text>
</comment>
<sequence>TKPVINFGEYEALLKSYDKDCEQEIKPFSSNKSSPYQPIPKLTSFFNQCLYKLDNYRIEGENDESN</sequence>
<dbReference type="EMBL" id="CAJVPS010030433">
    <property type="protein sequence ID" value="CAG8730875.1"/>
    <property type="molecule type" value="Genomic_DNA"/>
</dbReference>
<gene>
    <name evidence="1" type="ORF">ALEPTO_LOCUS12621</name>
</gene>
<dbReference type="Proteomes" id="UP000789508">
    <property type="component" value="Unassembled WGS sequence"/>
</dbReference>
<proteinExistence type="predicted"/>
<organism evidence="1 2">
    <name type="scientific">Ambispora leptoticha</name>
    <dbReference type="NCBI Taxonomy" id="144679"/>
    <lineage>
        <taxon>Eukaryota</taxon>
        <taxon>Fungi</taxon>
        <taxon>Fungi incertae sedis</taxon>
        <taxon>Mucoromycota</taxon>
        <taxon>Glomeromycotina</taxon>
        <taxon>Glomeromycetes</taxon>
        <taxon>Archaeosporales</taxon>
        <taxon>Ambisporaceae</taxon>
        <taxon>Ambispora</taxon>
    </lineage>
</organism>
<keyword evidence="2" id="KW-1185">Reference proteome</keyword>
<reference evidence="1" key="1">
    <citation type="submission" date="2021-06" db="EMBL/GenBank/DDBJ databases">
        <authorList>
            <person name="Kallberg Y."/>
            <person name="Tangrot J."/>
            <person name="Rosling A."/>
        </authorList>
    </citation>
    <scope>NUCLEOTIDE SEQUENCE</scope>
    <source>
        <strain evidence="1">FL130A</strain>
    </source>
</reference>
<name>A0A9N9ID05_9GLOM</name>
<protein>
    <submittedName>
        <fullName evidence="1">294_t:CDS:1</fullName>
    </submittedName>
</protein>
<dbReference type="AlphaFoldDB" id="A0A9N9ID05"/>